<protein>
    <submittedName>
        <fullName evidence="4">Uncharacterized protein</fullName>
    </submittedName>
</protein>
<evidence type="ECO:0000256" key="1">
    <source>
        <dbReference type="ARBA" id="ARBA00008668"/>
    </source>
</evidence>
<reference evidence="4" key="2">
    <citation type="submission" date="2018-05" db="EMBL/GenBank/DDBJ databases">
        <title>OgluRS3 (Oryza glumaepatula Reference Sequence Version 3).</title>
        <authorList>
            <person name="Zhang J."/>
            <person name="Kudrna D."/>
            <person name="Lee S."/>
            <person name="Talag J."/>
            <person name="Welchert J."/>
            <person name="Wing R.A."/>
        </authorList>
    </citation>
    <scope>NUCLEOTIDE SEQUENCE [LARGE SCALE GENOMIC DNA]</scope>
</reference>
<evidence type="ECO:0000256" key="2">
    <source>
        <dbReference type="ARBA" id="ARBA00023180"/>
    </source>
</evidence>
<dbReference type="Proteomes" id="UP000026961">
    <property type="component" value="Chromosome 2"/>
</dbReference>
<evidence type="ECO:0000313" key="4">
    <source>
        <dbReference type="EnsemblPlants" id="OGLUM02G23590.2"/>
    </source>
</evidence>
<keyword evidence="5" id="KW-1185">Reference proteome</keyword>
<sequence length="248" mass="26059">MASRPVHPLLVAFLALLLVGTCQARPAPGKAASSSSSSAAKGAVVDGITDIYNFGDSISDTVNFLALMEHTVAPPYCSDDGYLMIDYLANDLGLPLLNPYIDKGADFSYGVNFAVTGATALDAAALARIGVTAPRTNNSPTGAGRSERAVGVRTELLALTMHNVLLQQGIRELRRSYPEATIAYADYSGAYVRMLEGARDTGFDGVALTKACCGGKYNFEMERMCGAGGTAVCARPEERISWDGVAST</sequence>
<dbReference type="EnsemblPlants" id="OGLUM02G23590.2">
    <property type="protein sequence ID" value="OGLUM02G23590.2"/>
    <property type="gene ID" value="OGLUM02G23590"/>
</dbReference>
<dbReference type="GO" id="GO:0016788">
    <property type="term" value="F:hydrolase activity, acting on ester bonds"/>
    <property type="evidence" value="ECO:0007669"/>
    <property type="project" value="InterPro"/>
</dbReference>
<dbReference type="HOGENOM" id="CLU_015101_2_1_1"/>
<feature type="chain" id="PRO_5002351554" evidence="3">
    <location>
        <begin position="25"/>
        <end position="248"/>
    </location>
</feature>
<evidence type="ECO:0000256" key="3">
    <source>
        <dbReference type="SAM" id="SignalP"/>
    </source>
</evidence>
<evidence type="ECO:0000313" key="5">
    <source>
        <dbReference type="Proteomes" id="UP000026961"/>
    </source>
</evidence>
<name>A0A0D9YUM2_9ORYZ</name>
<dbReference type="Pfam" id="PF00657">
    <property type="entry name" value="Lipase_GDSL"/>
    <property type="match status" value="1"/>
</dbReference>
<dbReference type="PANTHER" id="PTHR22835:SF666">
    <property type="entry name" value="OS02G0608801 PROTEIN"/>
    <property type="match status" value="1"/>
</dbReference>
<comment type="similarity">
    <text evidence="1">Belongs to the 'GDSL' lipolytic enzyme family.</text>
</comment>
<feature type="signal peptide" evidence="3">
    <location>
        <begin position="1"/>
        <end position="24"/>
    </location>
</feature>
<dbReference type="AlphaFoldDB" id="A0A0D9YUM2"/>
<dbReference type="Gramene" id="OGLUM02G23590.2">
    <property type="protein sequence ID" value="OGLUM02G23590.2"/>
    <property type="gene ID" value="OGLUM02G23590"/>
</dbReference>
<accession>A0A0D9YUM2</accession>
<dbReference type="Gene3D" id="3.40.50.1110">
    <property type="entry name" value="SGNH hydrolase"/>
    <property type="match status" value="1"/>
</dbReference>
<organism evidence="4">
    <name type="scientific">Oryza glumipatula</name>
    <dbReference type="NCBI Taxonomy" id="40148"/>
    <lineage>
        <taxon>Eukaryota</taxon>
        <taxon>Viridiplantae</taxon>
        <taxon>Streptophyta</taxon>
        <taxon>Embryophyta</taxon>
        <taxon>Tracheophyta</taxon>
        <taxon>Spermatophyta</taxon>
        <taxon>Magnoliopsida</taxon>
        <taxon>Liliopsida</taxon>
        <taxon>Poales</taxon>
        <taxon>Poaceae</taxon>
        <taxon>BOP clade</taxon>
        <taxon>Oryzoideae</taxon>
        <taxon>Oryzeae</taxon>
        <taxon>Oryzinae</taxon>
        <taxon>Oryza</taxon>
    </lineage>
</organism>
<dbReference type="PANTHER" id="PTHR22835">
    <property type="entry name" value="ZINC FINGER FYVE DOMAIN CONTAINING PROTEIN"/>
    <property type="match status" value="1"/>
</dbReference>
<proteinExistence type="inferred from homology"/>
<dbReference type="InterPro" id="IPR036514">
    <property type="entry name" value="SGNH_hydro_sf"/>
</dbReference>
<keyword evidence="3" id="KW-0732">Signal</keyword>
<reference evidence="4" key="1">
    <citation type="submission" date="2015-04" db="UniProtKB">
        <authorList>
            <consortium name="EnsemblPlants"/>
        </authorList>
    </citation>
    <scope>IDENTIFICATION</scope>
</reference>
<keyword evidence="2" id="KW-0325">Glycoprotein</keyword>
<dbReference type="InterPro" id="IPR001087">
    <property type="entry name" value="GDSL"/>
</dbReference>